<dbReference type="GO" id="GO:0004534">
    <property type="term" value="F:5'-3' RNA exonuclease activity"/>
    <property type="evidence" value="ECO:0007669"/>
    <property type="project" value="EnsemblFungi"/>
</dbReference>
<feature type="region of interest" description="Disordered" evidence="6">
    <location>
        <begin position="226"/>
        <end position="271"/>
    </location>
</feature>
<dbReference type="GO" id="GO:1990275">
    <property type="term" value="F:preribosome binding"/>
    <property type="evidence" value="ECO:0007669"/>
    <property type="project" value="EnsemblFungi"/>
</dbReference>
<keyword evidence="8" id="KW-1185">Reference proteome</keyword>
<evidence type="ECO:0000313" key="8">
    <source>
        <dbReference type="Proteomes" id="UP000094455"/>
    </source>
</evidence>
<dbReference type="GO" id="GO:0034399">
    <property type="term" value="C:nuclear periphery"/>
    <property type="evidence" value="ECO:0007669"/>
    <property type="project" value="EnsemblFungi"/>
</dbReference>
<evidence type="ECO:0000256" key="3">
    <source>
        <dbReference type="ARBA" id="ARBA00023054"/>
    </source>
</evidence>
<protein>
    <recommendedName>
        <fullName evidence="9">Ribosomal RNA-processing protein 17</fullName>
    </recommendedName>
</protein>
<feature type="coiled-coil region" evidence="5">
    <location>
        <begin position="49"/>
        <end position="83"/>
    </location>
</feature>
<comment type="subcellular location">
    <subcellularLocation>
        <location evidence="1">Nucleus</location>
        <location evidence="1">Nucleolus</location>
    </subcellularLocation>
</comment>
<accession>A0A1E3NMN8</accession>
<dbReference type="RefSeq" id="XP_019018500.1">
    <property type="nucleotide sequence ID" value="XM_019163260.1"/>
</dbReference>
<feature type="compositionally biased region" description="Basic and acidic residues" evidence="6">
    <location>
        <begin position="135"/>
        <end position="153"/>
    </location>
</feature>
<name>A0A1E3NMN8_9ASCO</name>
<feature type="region of interest" description="Disordered" evidence="6">
    <location>
        <begin position="91"/>
        <end position="159"/>
    </location>
</feature>
<dbReference type="AlphaFoldDB" id="A0A1E3NMN8"/>
<dbReference type="GeneID" id="30179947"/>
<organism evidence="7 8">
    <name type="scientific">Pichia membranifaciens NRRL Y-2026</name>
    <dbReference type="NCBI Taxonomy" id="763406"/>
    <lineage>
        <taxon>Eukaryota</taxon>
        <taxon>Fungi</taxon>
        <taxon>Dikarya</taxon>
        <taxon>Ascomycota</taxon>
        <taxon>Saccharomycotina</taxon>
        <taxon>Pichiomycetes</taxon>
        <taxon>Pichiales</taxon>
        <taxon>Pichiaceae</taxon>
        <taxon>Pichia</taxon>
    </lineage>
</organism>
<keyword evidence="3 5" id="KW-0175">Coiled coil</keyword>
<dbReference type="STRING" id="763406.A0A1E3NMN8"/>
<evidence type="ECO:0000256" key="5">
    <source>
        <dbReference type="SAM" id="Coils"/>
    </source>
</evidence>
<sequence length="271" mass="31526">MGRPNREILSGGKRYKDAKKFKSRVSEVVFDKEKRKDYLTGFHKRKLERKKKAQDYLEEQAKKDRLEERARIREERKLQVQKKLAEMKEAMELNPFLEKDQEGNSSDNTSDDDSDILTEKNVGFEEGDNESGTEIEERNGKDEDDQGNDRESNKMTTGILKKQIYEIDNDSAPVSGTSEVVIESLDNPNTFDLDAVTKKMNVDLSKTDDVLSSSITRAKKYARLMGMSDSPEEKEKVSKPKKKKFRYLSKTERKMKNMKEKNKSFKKRKKE</sequence>
<dbReference type="GO" id="GO:0005730">
    <property type="term" value="C:nucleolus"/>
    <property type="evidence" value="ECO:0007669"/>
    <property type="project" value="UniProtKB-SubCell"/>
</dbReference>
<evidence type="ECO:0000256" key="4">
    <source>
        <dbReference type="ARBA" id="ARBA00023242"/>
    </source>
</evidence>
<feature type="compositionally biased region" description="Basic and acidic residues" evidence="6">
    <location>
        <begin position="249"/>
        <end position="263"/>
    </location>
</feature>
<gene>
    <name evidence="7" type="ORF">PICMEDRAFT_57865</name>
</gene>
<evidence type="ECO:0008006" key="9">
    <source>
        <dbReference type="Google" id="ProtNLM"/>
    </source>
</evidence>
<evidence type="ECO:0000256" key="2">
    <source>
        <dbReference type="ARBA" id="ARBA00007175"/>
    </source>
</evidence>
<dbReference type="InterPro" id="IPR019186">
    <property type="entry name" value="Nucleolar_protein_12"/>
</dbReference>
<dbReference type="GO" id="GO:0000477">
    <property type="term" value="P:generation of mature 5'-end of LSU-rRNA from tricistronic rRNA transcript (SSU-rRNA, 5.8S rRNA, LSU-rRNA)"/>
    <property type="evidence" value="ECO:0007669"/>
    <property type="project" value="EnsemblFungi"/>
</dbReference>
<evidence type="ECO:0000313" key="7">
    <source>
        <dbReference type="EMBL" id="ODQ47387.1"/>
    </source>
</evidence>
<proteinExistence type="inferred from homology"/>
<dbReference type="PANTHER" id="PTHR14577">
    <property type="entry name" value="NUCLEOLAR PROTEIN 12"/>
    <property type="match status" value="1"/>
</dbReference>
<keyword evidence="4" id="KW-0539">Nucleus</keyword>
<dbReference type="GO" id="GO:0005737">
    <property type="term" value="C:cytoplasm"/>
    <property type="evidence" value="ECO:0007669"/>
    <property type="project" value="EnsemblFungi"/>
</dbReference>
<reference evidence="7 8" key="1">
    <citation type="journal article" date="2016" name="Proc. Natl. Acad. Sci. U.S.A.">
        <title>Comparative genomics of biotechnologically important yeasts.</title>
        <authorList>
            <person name="Riley R."/>
            <person name="Haridas S."/>
            <person name="Wolfe K.H."/>
            <person name="Lopes M.R."/>
            <person name="Hittinger C.T."/>
            <person name="Goeker M."/>
            <person name="Salamov A.A."/>
            <person name="Wisecaver J.H."/>
            <person name="Long T.M."/>
            <person name="Calvey C.H."/>
            <person name="Aerts A.L."/>
            <person name="Barry K.W."/>
            <person name="Choi C."/>
            <person name="Clum A."/>
            <person name="Coughlan A.Y."/>
            <person name="Deshpande S."/>
            <person name="Douglass A.P."/>
            <person name="Hanson S.J."/>
            <person name="Klenk H.-P."/>
            <person name="LaButti K.M."/>
            <person name="Lapidus A."/>
            <person name="Lindquist E.A."/>
            <person name="Lipzen A.M."/>
            <person name="Meier-Kolthoff J.P."/>
            <person name="Ohm R.A."/>
            <person name="Otillar R.P."/>
            <person name="Pangilinan J.L."/>
            <person name="Peng Y."/>
            <person name="Rokas A."/>
            <person name="Rosa C.A."/>
            <person name="Scheuner C."/>
            <person name="Sibirny A.A."/>
            <person name="Slot J.C."/>
            <person name="Stielow J.B."/>
            <person name="Sun H."/>
            <person name="Kurtzman C.P."/>
            <person name="Blackwell M."/>
            <person name="Grigoriev I.V."/>
            <person name="Jeffries T.W."/>
        </authorList>
    </citation>
    <scope>NUCLEOTIDE SEQUENCE [LARGE SCALE GENOMIC DNA]</scope>
    <source>
        <strain evidence="7 8">NRRL Y-2026</strain>
    </source>
</reference>
<feature type="compositionally biased region" description="Basic and acidic residues" evidence="6">
    <location>
        <begin position="91"/>
        <end position="102"/>
    </location>
</feature>
<dbReference type="OrthoDB" id="551633at2759"/>
<feature type="compositionally biased region" description="Acidic residues" evidence="6">
    <location>
        <begin position="125"/>
        <end position="134"/>
    </location>
</feature>
<dbReference type="EMBL" id="KV454002">
    <property type="protein sequence ID" value="ODQ47387.1"/>
    <property type="molecule type" value="Genomic_DNA"/>
</dbReference>
<dbReference type="PANTHER" id="PTHR14577:SF0">
    <property type="entry name" value="NUCLEOLAR PROTEIN 12"/>
    <property type="match status" value="1"/>
</dbReference>
<evidence type="ECO:0000256" key="1">
    <source>
        <dbReference type="ARBA" id="ARBA00004604"/>
    </source>
</evidence>
<dbReference type="GO" id="GO:0019843">
    <property type="term" value="F:rRNA binding"/>
    <property type="evidence" value="ECO:0007669"/>
    <property type="project" value="TreeGrafter"/>
</dbReference>
<evidence type="ECO:0000256" key="6">
    <source>
        <dbReference type="SAM" id="MobiDB-lite"/>
    </source>
</evidence>
<dbReference type="Proteomes" id="UP000094455">
    <property type="component" value="Unassembled WGS sequence"/>
</dbReference>
<dbReference type="Pfam" id="PF09805">
    <property type="entry name" value="Nop25"/>
    <property type="match status" value="1"/>
</dbReference>
<comment type="similarity">
    <text evidence="2">Belongs to the RRP17 family.</text>
</comment>